<accession>A0ABW0WVY8</accession>
<protein>
    <recommendedName>
        <fullName evidence="5">Cytochrome b561 domain-containing protein</fullName>
    </recommendedName>
</protein>
<evidence type="ECO:0000313" key="3">
    <source>
        <dbReference type="EMBL" id="MFC5662340.1"/>
    </source>
</evidence>
<name>A0ABW0WVY8_9ACTN</name>
<dbReference type="EMBL" id="JBHSOF010000003">
    <property type="protein sequence ID" value="MFC5662340.1"/>
    <property type="molecule type" value="Genomic_DNA"/>
</dbReference>
<feature type="transmembrane region" description="Helical" evidence="2">
    <location>
        <begin position="68"/>
        <end position="88"/>
    </location>
</feature>
<feature type="transmembrane region" description="Helical" evidence="2">
    <location>
        <begin position="37"/>
        <end position="56"/>
    </location>
</feature>
<feature type="transmembrane region" description="Helical" evidence="2">
    <location>
        <begin position="94"/>
        <end position="116"/>
    </location>
</feature>
<feature type="region of interest" description="Disordered" evidence="1">
    <location>
        <begin position="126"/>
        <end position="156"/>
    </location>
</feature>
<keyword evidence="2" id="KW-0472">Membrane</keyword>
<organism evidence="3 4">
    <name type="scientific">Kitasatospora misakiensis</name>
    <dbReference type="NCBI Taxonomy" id="67330"/>
    <lineage>
        <taxon>Bacteria</taxon>
        <taxon>Bacillati</taxon>
        <taxon>Actinomycetota</taxon>
        <taxon>Actinomycetes</taxon>
        <taxon>Kitasatosporales</taxon>
        <taxon>Streptomycetaceae</taxon>
        <taxon>Kitasatospora</taxon>
    </lineage>
</organism>
<comment type="caution">
    <text evidence="3">The sequence shown here is derived from an EMBL/GenBank/DDBJ whole genome shotgun (WGS) entry which is preliminary data.</text>
</comment>
<evidence type="ECO:0000313" key="4">
    <source>
        <dbReference type="Proteomes" id="UP001595975"/>
    </source>
</evidence>
<proteinExistence type="predicted"/>
<evidence type="ECO:0000256" key="1">
    <source>
        <dbReference type="SAM" id="MobiDB-lite"/>
    </source>
</evidence>
<sequence>MLLRATATGSAVLGLAQTVLAGSFLNGHYEALRAHEVTAMALGGLLLVQLPVAALVRRGGGPAGARGPWWPLGAAVLLLAAVGAQSGTGYERAVGVHVTLGVLLVSGLLFGLVGAWRLPLALPSPAPEAVTTEEGDGSGRLPRPADGGADAVEVAP</sequence>
<keyword evidence="2" id="KW-1133">Transmembrane helix</keyword>
<keyword evidence="2" id="KW-0812">Transmembrane</keyword>
<dbReference type="Proteomes" id="UP001595975">
    <property type="component" value="Unassembled WGS sequence"/>
</dbReference>
<evidence type="ECO:0008006" key="5">
    <source>
        <dbReference type="Google" id="ProtNLM"/>
    </source>
</evidence>
<reference evidence="4" key="1">
    <citation type="journal article" date="2019" name="Int. J. Syst. Evol. Microbiol.">
        <title>The Global Catalogue of Microorganisms (GCM) 10K type strain sequencing project: providing services to taxonomists for standard genome sequencing and annotation.</title>
        <authorList>
            <consortium name="The Broad Institute Genomics Platform"/>
            <consortium name="The Broad Institute Genome Sequencing Center for Infectious Disease"/>
            <person name="Wu L."/>
            <person name="Ma J."/>
        </authorList>
    </citation>
    <scope>NUCLEOTIDE SEQUENCE [LARGE SCALE GENOMIC DNA]</scope>
    <source>
        <strain evidence="4">CGMCC 4.1437</strain>
    </source>
</reference>
<dbReference type="RefSeq" id="WP_380223937.1">
    <property type="nucleotide sequence ID" value="NZ_JBHSOF010000003.1"/>
</dbReference>
<gene>
    <name evidence="3" type="ORF">ACFP3U_05020</name>
</gene>
<keyword evidence="4" id="KW-1185">Reference proteome</keyword>
<evidence type="ECO:0000256" key="2">
    <source>
        <dbReference type="SAM" id="Phobius"/>
    </source>
</evidence>